<reference evidence="1" key="1">
    <citation type="submission" date="2014-11" db="EMBL/GenBank/DDBJ databases">
        <authorList>
            <person name="Malar M.C."/>
            <person name="Sen D."/>
            <person name="Tripathy S."/>
        </authorList>
    </citation>
    <scope>NUCLEOTIDE SEQUENCE</scope>
    <source>
        <strain evidence="1">BDU141951</strain>
    </source>
</reference>
<organism evidence="1">
    <name type="scientific">Lyngbya confervoides BDU141951</name>
    <dbReference type="NCBI Taxonomy" id="1574623"/>
    <lineage>
        <taxon>Bacteria</taxon>
        <taxon>Bacillati</taxon>
        <taxon>Cyanobacteriota</taxon>
        <taxon>Cyanophyceae</taxon>
        <taxon>Oscillatoriophycideae</taxon>
        <taxon>Oscillatoriales</taxon>
        <taxon>Microcoleaceae</taxon>
        <taxon>Lyngbya</taxon>
    </lineage>
</organism>
<gene>
    <name evidence="1" type="ORF">QQ91_015410</name>
</gene>
<name>A0A0C1Y7U7_9CYAN</name>
<reference evidence="1" key="3">
    <citation type="submission" date="2020-02" db="EMBL/GenBank/DDBJ databases">
        <authorList>
            <person name="Sarangi A.N."/>
            <person name="Ghosh S."/>
            <person name="Mukherjee M."/>
            <person name="Tripathy S."/>
        </authorList>
    </citation>
    <scope>NUCLEOTIDE SEQUENCE</scope>
    <source>
        <strain evidence="1">BDU141951</strain>
    </source>
</reference>
<dbReference type="AlphaFoldDB" id="A0A0C1Y7U7"/>
<sequence>MNRRSLGWIGVAAIALIAALMFGTGQVWLRPALSIEPPLLAQTTPEETVSADGAAPALSGTYEDPQGNFQIGLLEGVTTTTAGGSPLFTLPDGSLSYSVVQLPLESEAPLPEVTLVALANQALNNGEGFQTQTFTAVPRGLQIEWTGRLSQRGAPQPVSGSILANQQGATVYLLVVAALEDATAQVPQTLVTLADSLEFL</sequence>
<evidence type="ECO:0000313" key="1">
    <source>
        <dbReference type="EMBL" id="NEV68502.1"/>
    </source>
</evidence>
<proteinExistence type="predicted"/>
<dbReference type="EMBL" id="JTHE02000003">
    <property type="protein sequence ID" value="NEV68502.1"/>
    <property type="molecule type" value="Genomic_DNA"/>
</dbReference>
<comment type="caution">
    <text evidence="1">The sequence shown here is derived from an EMBL/GenBank/DDBJ whole genome shotgun (WGS) entry which is preliminary data.</text>
</comment>
<reference evidence="1" key="2">
    <citation type="journal article" date="2015" name="Genome Announc.">
        <title>Draft Genome Sequence of Filamentous Marine Cyanobacterium Lyngbya confervoides Strain BDU141951.</title>
        <authorList>
            <person name="Chandrababunaidu M.M."/>
            <person name="Sen D."/>
            <person name="Tripathy S."/>
        </authorList>
    </citation>
    <scope>NUCLEOTIDE SEQUENCE</scope>
    <source>
        <strain evidence="1">BDU141951</strain>
    </source>
</reference>
<accession>A0A0C1Y7U7</accession>
<protein>
    <submittedName>
        <fullName evidence="1">Uncharacterized protein</fullName>
    </submittedName>
</protein>